<reference evidence="3" key="1">
    <citation type="journal article" date="2023" name="Mol. Biol. Evol.">
        <title>Third-Generation Sequencing Reveals the Adaptive Role of the Epigenome in Three Deep-Sea Polychaetes.</title>
        <authorList>
            <person name="Perez M."/>
            <person name="Aroh O."/>
            <person name="Sun Y."/>
            <person name="Lan Y."/>
            <person name="Juniper S.K."/>
            <person name="Young C.R."/>
            <person name="Angers B."/>
            <person name="Qian P.Y."/>
        </authorList>
    </citation>
    <scope>NUCLEOTIDE SEQUENCE</scope>
    <source>
        <strain evidence="3">P08H-3</strain>
    </source>
</reference>
<dbReference type="InterPro" id="IPR002562">
    <property type="entry name" value="3'-5'_exonuclease_dom"/>
</dbReference>
<gene>
    <name evidence="3" type="ORF">LSH36_325g02115</name>
</gene>
<sequence>MSVRRSLLNRTSIHTSNIAHDTLWLEPIFPERSRPINEKEMAYHVGSRIQITTTDGEYVGILQSLDDNQGRLTLNAVTCVDAKQSFSGLLNFYSQEIQEVVVLEQKKPEPSTTCKFEKEKSVMMAKFRPPHLEQLKKKDERKYLLSRVLSEDEQQEGAQFCSADERNISEINRASSKSRTNTENEIIPEINYTVINNYDDTFNEAIIHIEKQNIIGLSAEAIDMGRNGCLCWLAIATNDDRFIFDIIQLGDECFNLGLSAILQSGNIQKVVHDCRRLSDLLYHKYNTDLVNVFDTQVAYVIIYHNKNGRYPHYVEPLANLLHLTLNLNPNLIHFSKIRMSNALDDQRIWCRRPATQKMLRAIAKNVMHLIKLRLALLELMLADFVRGVDIYLSCLRDTDDSDIFNNQMDSQHILPLEFAKLQIRSPLSYRDNSYFDRNGFRENIVRLPGLSPYNTDSQCVHTDHRQGTSFTRTEQSVASDRNSADVSRSNIQQVPANSTEVTPSPSGNRSITMKCLTDSVQQLTRTVAKTHPCSSASAVTLVAAGNENSVHQPNKSLPEMPEPTIPKAEPLHDPADMFDCIPDSADRLAKRLVGESRPGRCTNQQLMGVGFNRSASSDSEVHVTNVHNFSTARQNCIKSKYGTITKDKHMLEFVEEKANDSNIKTVNTRSTDHFQTPPDINRHEGQTLHSYEDFSSSDLDSCTGLRCGPLQSSKASLTEVFGSVKKANDFRIESTKSRDHIGLGRGQIITGDNLMNSTSTPEWNLSRDGNPNFRDSIGLGEGIPRTNGVADLPLSSDQSVHSDVQDFALVGSIHIGRGRLIVNDGGASDYRLQC</sequence>
<feature type="domain" description="3'-5' exonuclease" evidence="2">
    <location>
        <begin position="200"/>
        <end position="376"/>
    </location>
</feature>
<dbReference type="PANTHER" id="PTHR46628">
    <property type="entry name" value="PIRNA BIOGENESIS PROTEIN EXD1"/>
    <property type="match status" value="1"/>
</dbReference>
<evidence type="ECO:0000313" key="4">
    <source>
        <dbReference type="Proteomes" id="UP001208570"/>
    </source>
</evidence>
<feature type="region of interest" description="Disordered" evidence="1">
    <location>
        <begin position="459"/>
        <end position="510"/>
    </location>
</feature>
<dbReference type="Gene3D" id="3.30.420.10">
    <property type="entry name" value="Ribonuclease H-like superfamily/Ribonuclease H"/>
    <property type="match status" value="1"/>
</dbReference>
<dbReference type="GO" id="GO:1990923">
    <property type="term" value="C:PET complex"/>
    <property type="evidence" value="ECO:0007669"/>
    <property type="project" value="TreeGrafter"/>
</dbReference>
<evidence type="ECO:0000259" key="2">
    <source>
        <dbReference type="Pfam" id="PF01612"/>
    </source>
</evidence>
<dbReference type="PANTHER" id="PTHR46628:SF1">
    <property type="entry name" value="PIRNA BIOGENESIS PROTEIN EXD1"/>
    <property type="match status" value="1"/>
</dbReference>
<organism evidence="3 4">
    <name type="scientific">Paralvinella palmiformis</name>
    <dbReference type="NCBI Taxonomy" id="53620"/>
    <lineage>
        <taxon>Eukaryota</taxon>
        <taxon>Metazoa</taxon>
        <taxon>Spiralia</taxon>
        <taxon>Lophotrochozoa</taxon>
        <taxon>Annelida</taxon>
        <taxon>Polychaeta</taxon>
        <taxon>Sedentaria</taxon>
        <taxon>Canalipalpata</taxon>
        <taxon>Terebellida</taxon>
        <taxon>Terebelliformia</taxon>
        <taxon>Alvinellidae</taxon>
        <taxon>Paralvinella</taxon>
    </lineage>
</organism>
<protein>
    <recommendedName>
        <fullName evidence="2">3'-5' exonuclease domain-containing protein</fullName>
    </recommendedName>
</protein>
<dbReference type="InterPro" id="IPR036397">
    <property type="entry name" value="RNaseH_sf"/>
</dbReference>
<feature type="compositionally biased region" description="Polar residues" evidence="1">
    <location>
        <begin position="467"/>
        <end position="510"/>
    </location>
</feature>
<dbReference type="GO" id="GO:0003676">
    <property type="term" value="F:nucleic acid binding"/>
    <property type="evidence" value="ECO:0007669"/>
    <property type="project" value="InterPro"/>
</dbReference>
<dbReference type="Proteomes" id="UP001208570">
    <property type="component" value="Unassembled WGS sequence"/>
</dbReference>
<dbReference type="Pfam" id="PF01612">
    <property type="entry name" value="DNA_pol_A_exo1"/>
    <property type="match status" value="1"/>
</dbReference>
<dbReference type="SUPFAM" id="SSF53098">
    <property type="entry name" value="Ribonuclease H-like"/>
    <property type="match status" value="1"/>
</dbReference>
<dbReference type="EMBL" id="JAODUP010000325">
    <property type="protein sequence ID" value="KAK2152561.1"/>
    <property type="molecule type" value="Genomic_DNA"/>
</dbReference>
<name>A0AAD9N2E8_9ANNE</name>
<dbReference type="InterPro" id="IPR012337">
    <property type="entry name" value="RNaseH-like_sf"/>
</dbReference>
<accession>A0AAD9N2E8</accession>
<evidence type="ECO:0000256" key="1">
    <source>
        <dbReference type="SAM" id="MobiDB-lite"/>
    </source>
</evidence>
<dbReference type="AlphaFoldDB" id="A0AAD9N2E8"/>
<dbReference type="GO" id="GO:0008408">
    <property type="term" value="F:3'-5' exonuclease activity"/>
    <property type="evidence" value="ECO:0007669"/>
    <property type="project" value="InterPro"/>
</dbReference>
<proteinExistence type="predicted"/>
<keyword evidence="4" id="KW-1185">Reference proteome</keyword>
<evidence type="ECO:0000313" key="3">
    <source>
        <dbReference type="EMBL" id="KAK2152561.1"/>
    </source>
</evidence>
<dbReference type="InterPro" id="IPR052144">
    <property type="entry name" value="piRNA_biogenesis_EXD1"/>
</dbReference>
<dbReference type="GO" id="GO:0034587">
    <property type="term" value="P:piRNA processing"/>
    <property type="evidence" value="ECO:0007669"/>
    <property type="project" value="TreeGrafter"/>
</dbReference>
<comment type="caution">
    <text evidence="3">The sequence shown here is derived from an EMBL/GenBank/DDBJ whole genome shotgun (WGS) entry which is preliminary data.</text>
</comment>